<dbReference type="InterPro" id="IPR004320">
    <property type="entry name" value="BPS1_pln"/>
</dbReference>
<evidence type="ECO:0000313" key="2">
    <source>
        <dbReference type="Proteomes" id="UP001189624"/>
    </source>
</evidence>
<name>A0AA86RPW7_9FABA</name>
<gene>
    <name evidence="1" type="ORF">AYBTSS11_LOCUS2310</name>
</gene>
<organism evidence="1 2">
    <name type="scientific">Sphenostylis stenocarpa</name>
    <dbReference type="NCBI Taxonomy" id="92480"/>
    <lineage>
        <taxon>Eukaryota</taxon>
        <taxon>Viridiplantae</taxon>
        <taxon>Streptophyta</taxon>
        <taxon>Embryophyta</taxon>
        <taxon>Tracheophyta</taxon>
        <taxon>Spermatophyta</taxon>
        <taxon>Magnoliopsida</taxon>
        <taxon>eudicotyledons</taxon>
        <taxon>Gunneridae</taxon>
        <taxon>Pentapetalae</taxon>
        <taxon>rosids</taxon>
        <taxon>fabids</taxon>
        <taxon>Fabales</taxon>
        <taxon>Fabaceae</taxon>
        <taxon>Papilionoideae</taxon>
        <taxon>50 kb inversion clade</taxon>
        <taxon>NPAAA clade</taxon>
        <taxon>indigoferoid/millettioid clade</taxon>
        <taxon>Phaseoleae</taxon>
        <taxon>Sphenostylis</taxon>
    </lineage>
</organism>
<feature type="non-terminal residue" evidence="1">
    <location>
        <position position="69"/>
    </location>
</feature>
<reference evidence="1" key="1">
    <citation type="submission" date="2023-10" db="EMBL/GenBank/DDBJ databases">
        <authorList>
            <person name="Domelevo Entfellner J.-B."/>
        </authorList>
    </citation>
    <scope>NUCLEOTIDE SEQUENCE</scope>
</reference>
<dbReference type="EMBL" id="OY731398">
    <property type="protein sequence ID" value="CAJ1866544.1"/>
    <property type="molecule type" value="Genomic_DNA"/>
</dbReference>
<dbReference type="Pfam" id="PF03087">
    <property type="entry name" value="BPS1"/>
    <property type="match status" value="1"/>
</dbReference>
<keyword evidence="2" id="KW-1185">Reference proteome</keyword>
<accession>A0AA86RPW7</accession>
<dbReference type="AlphaFoldDB" id="A0AA86RPW7"/>
<dbReference type="Proteomes" id="UP001189624">
    <property type="component" value="Chromosome 1"/>
</dbReference>
<dbReference type="GO" id="GO:0048364">
    <property type="term" value="P:root development"/>
    <property type="evidence" value="ECO:0007669"/>
    <property type="project" value="InterPro"/>
</dbReference>
<dbReference type="Gramene" id="rna-AYBTSS11_LOCUS2310">
    <property type="protein sequence ID" value="CAJ1866544.1"/>
    <property type="gene ID" value="gene-AYBTSS11_LOCUS2310"/>
</dbReference>
<dbReference type="GO" id="GO:0048367">
    <property type="term" value="P:shoot system development"/>
    <property type="evidence" value="ECO:0007669"/>
    <property type="project" value="InterPro"/>
</dbReference>
<protein>
    <submittedName>
        <fullName evidence="1">Uncharacterized protein</fullName>
    </submittedName>
</protein>
<sequence length="69" mass="7915">MRASEWILKALLDVCTTTKDSLLHTNECMRELHSIMRRRKGGEVELRTEIDFKKGGKKGHLKSLGKFEG</sequence>
<proteinExistence type="predicted"/>
<evidence type="ECO:0000313" key="1">
    <source>
        <dbReference type="EMBL" id="CAJ1866544.1"/>
    </source>
</evidence>